<keyword evidence="4 6" id="KW-0496">Mitochondrion</keyword>
<dbReference type="InterPro" id="IPR027539">
    <property type="entry name" value="Mdm10"/>
</dbReference>
<dbReference type="STRING" id="857342.A0A2T3AWK4"/>
<dbReference type="FunFam" id="2.40.160.10:FF:000031">
    <property type="entry name" value="Mitochondrial distribution and morphology protein 10"/>
    <property type="match status" value="1"/>
</dbReference>
<evidence type="ECO:0000256" key="2">
    <source>
        <dbReference type="ARBA" id="ARBA00022692"/>
    </source>
</evidence>
<keyword evidence="5 6" id="KW-0472">Membrane</keyword>
<organism evidence="7 8">
    <name type="scientific">Amorphotheca resinae ATCC 22711</name>
    <dbReference type="NCBI Taxonomy" id="857342"/>
    <lineage>
        <taxon>Eukaryota</taxon>
        <taxon>Fungi</taxon>
        <taxon>Dikarya</taxon>
        <taxon>Ascomycota</taxon>
        <taxon>Pezizomycotina</taxon>
        <taxon>Leotiomycetes</taxon>
        <taxon>Helotiales</taxon>
        <taxon>Amorphothecaceae</taxon>
        <taxon>Amorphotheca</taxon>
    </lineage>
</organism>
<comment type="domain">
    <text evidence="6">Lacks alpha-helical transmembrane segments, suggesting that it resides in the membrane via beta-sheet conformations similar to those predicted for other outer membrane proteins and porin.</text>
</comment>
<keyword evidence="3 6" id="KW-1000">Mitochondrion outer membrane</keyword>
<dbReference type="HAMAP" id="MF_03102">
    <property type="entry name" value="Mdm10"/>
    <property type="match status" value="1"/>
</dbReference>
<evidence type="ECO:0000313" key="8">
    <source>
        <dbReference type="Proteomes" id="UP000241818"/>
    </source>
</evidence>
<accession>A0A2T3AWK4</accession>
<dbReference type="FunCoup" id="A0A2T3AWK4">
    <property type="interactions" value="54"/>
</dbReference>
<dbReference type="GO" id="GO:0001401">
    <property type="term" value="C:SAM complex"/>
    <property type="evidence" value="ECO:0007669"/>
    <property type="project" value="TreeGrafter"/>
</dbReference>
<name>A0A2T3AWK4_AMORE</name>
<evidence type="ECO:0000256" key="6">
    <source>
        <dbReference type="HAMAP-Rule" id="MF_03102"/>
    </source>
</evidence>
<dbReference type="PANTHER" id="PTHR28035:SF1">
    <property type="entry name" value="MITOCHONDRIAL DISTRIBUTION AND MORPHOLOGY PROTEIN 10"/>
    <property type="match status" value="1"/>
</dbReference>
<dbReference type="InParanoid" id="A0A2T3AWK4"/>
<dbReference type="EMBL" id="KZ679014">
    <property type="protein sequence ID" value="PSS13048.1"/>
    <property type="molecule type" value="Genomic_DNA"/>
</dbReference>
<dbReference type="Gene3D" id="2.40.160.10">
    <property type="entry name" value="Porin"/>
    <property type="match status" value="1"/>
</dbReference>
<dbReference type="GO" id="GO:0045040">
    <property type="term" value="P:protein insertion into mitochondrial outer membrane"/>
    <property type="evidence" value="ECO:0007669"/>
    <property type="project" value="UniProtKB-UniRule"/>
</dbReference>
<dbReference type="GO" id="GO:0015914">
    <property type="term" value="P:phospholipid transport"/>
    <property type="evidence" value="ECO:0007669"/>
    <property type="project" value="TreeGrafter"/>
</dbReference>
<evidence type="ECO:0000256" key="4">
    <source>
        <dbReference type="ARBA" id="ARBA00023128"/>
    </source>
</evidence>
<dbReference type="InterPro" id="IPR023614">
    <property type="entry name" value="Porin_dom_sf"/>
</dbReference>
<dbReference type="GO" id="GO:0051654">
    <property type="term" value="P:establishment of mitochondrion localization"/>
    <property type="evidence" value="ECO:0007669"/>
    <property type="project" value="TreeGrafter"/>
</dbReference>
<dbReference type="GO" id="GO:0070096">
    <property type="term" value="P:mitochondrial outer membrane translocase complex assembly"/>
    <property type="evidence" value="ECO:0007669"/>
    <property type="project" value="UniProtKB-UniRule"/>
</dbReference>
<keyword evidence="2 6" id="KW-0812">Transmembrane</keyword>
<comment type="similarity">
    <text evidence="6">Belongs to the MDM10 family.</text>
</comment>
<dbReference type="OrthoDB" id="2103793at2759"/>
<dbReference type="Proteomes" id="UP000241818">
    <property type="component" value="Unassembled WGS sequence"/>
</dbReference>
<dbReference type="GO" id="GO:0032865">
    <property type="term" value="C:ERMES complex"/>
    <property type="evidence" value="ECO:0007669"/>
    <property type="project" value="UniProtKB-UniRule"/>
</dbReference>
<comment type="function">
    <text evidence="6">Component of the ERMES/MDM complex, which serves as a molecular tether to connect the endoplasmic reticulum and mitochondria. Components of this complex are involved in the control of mitochondrial shape and protein biogenesis and may function in phospholipid exchange. MDM10 is involved in the late assembly steps of the general translocase of the mitochondrial outer membrane (TOM complex). Functions in the TOM40-specific route of the assembly of outer membrane beta-barrel proteins, including the association of TOM40 with the receptor TOM22 and small TOM proteins. Can associate with the SAM(core) complex as well as the MDM12-MMM1 complex, both involved in late steps of the major beta-barrel assembly pathway, that is responsible for biogenesis of all outer membrane beta-barrel proteins. May act as a switch that shuttles between both complexes and channels precursor proteins into the TOM40-specific pathway. Plays a role in mitochondrial morphology and in the inheritance of mitochondria.</text>
</comment>
<dbReference type="PANTHER" id="PTHR28035">
    <property type="entry name" value="MITOCHONDRIAL DISTRIBUTION AND MORPHOLOGY PROTEIN 10"/>
    <property type="match status" value="1"/>
</dbReference>
<keyword evidence="8" id="KW-1185">Reference proteome</keyword>
<proteinExistence type="inferred from homology"/>
<evidence type="ECO:0000256" key="1">
    <source>
        <dbReference type="ARBA" id="ARBA00022452"/>
    </source>
</evidence>
<sequence>MLEFMDYIQHAFYSASHWNYENSYSQLTSTARALLDFETPRGLRLNVSSLSSPNFATSYALGSVGLVDGSLSYLYTSLPLHATSQSGKLNLHDVIRGYRQIQELRKPEESWMWEQWLGGKRVDQRDTLLYGRLYLPQSTLEALYLCRISPTQQVKLSAVSDSRLKNGGTILALHQYDVGKYSAETLYSTDGGLIGLRGLYNFGPDPRKEVPEPPRADDRPYGRFSAGAELYYGSLNKSGGVSFGGRYATLPAHKGIPLTATLTVNPLMGNLSTSYAVKAGKNLALCSKFDFNVYSYESDLMLGCELWRMKKRVEKKMERSMAAKLAWTVDEVKEPTTPEPEEVAGVLKARVDENWKIGILWEGRIKEMLFTLGSSIDMKRKDQPFRALGLELQYSS</sequence>
<dbReference type="AlphaFoldDB" id="A0A2T3AWK4"/>
<evidence type="ECO:0000256" key="5">
    <source>
        <dbReference type="ARBA" id="ARBA00023136"/>
    </source>
</evidence>
<dbReference type="GO" id="GO:1990456">
    <property type="term" value="P:mitochondrion-endoplasmic reticulum membrane tethering"/>
    <property type="evidence" value="ECO:0007669"/>
    <property type="project" value="UniProtKB-UniRule"/>
</dbReference>
<keyword evidence="1 6" id="KW-1134">Transmembrane beta strand</keyword>
<dbReference type="Pfam" id="PF12519">
    <property type="entry name" value="MDM10"/>
    <property type="match status" value="1"/>
</dbReference>
<evidence type="ECO:0000313" key="7">
    <source>
        <dbReference type="EMBL" id="PSS13048.1"/>
    </source>
</evidence>
<comment type="subunit">
    <text evidence="6">Component of the ER-mitochondria encounter structure (ERMES) or MDM complex, composed of MMM1, MDM10, MDM12 and MDM34. Associates with the mitochondrial outer membrane sorting assembly machinery SAM(core) complex.</text>
</comment>
<gene>
    <name evidence="6" type="primary">MDM10</name>
    <name evidence="7" type="ORF">M430DRAFT_68189</name>
</gene>
<evidence type="ECO:0000256" key="3">
    <source>
        <dbReference type="ARBA" id="ARBA00022787"/>
    </source>
</evidence>
<protein>
    <recommendedName>
        <fullName evidence="6">Mitochondrial distribution and morphology protein 10</fullName>
    </recommendedName>
    <alternativeName>
        <fullName evidence="6">Mitochondrial inheritance component MDM10</fullName>
    </alternativeName>
</protein>
<comment type="subcellular location">
    <subcellularLocation>
        <location evidence="6">Mitochondrion outer membrane</location>
        <topology evidence="6">Multi-pass membrane protein</topology>
    </subcellularLocation>
    <text evidence="6">The ERMES/MDM complex localizes to a few discrete foci (around 10 per single cell), that represent mitochondria-endoplasmic reticulum junctions. These foci are often found next to mtDNA nucleoids.</text>
</comment>
<reference evidence="7 8" key="1">
    <citation type="journal article" date="2018" name="New Phytol.">
        <title>Comparative genomics and transcriptomics depict ericoid mycorrhizal fungi as versatile saprotrophs and plant mutualists.</title>
        <authorList>
            <person name="Martino E."/>
            <person name="Morin E."/>
            <person name="Grelet G.A."/>
            <person name="Kuo A."/>
            <person name="Kohler A."/>
            <person name="Daghino S."/>
            <person name="Barry K.W."/>
            <person name="Cichocki N."/>
            <person name="Clum A."/>
            <person name="Dockter R.B."/>
            <person name="Hainaut M."/>
            <person name="Kuo R.C."/>
            <person name="LaButti K."/>
            <person name="Lindahl B.D."/>
            <person name="Lindquist E.A."/>
            <person name="Lipzen A."/>
            <person name="Khouja H.R."/>
            <person name="Magnuson J."/>
            <person name="Murat C."/>
            <person name="Ohm R.A."/>
            <person name="Singer S.W."/>
            <person name="Spatafora J.W."/>
            <person name="Wang M."/>
            <person name="Veneault-Fourrey C."/>
            <person name="Henrissat B."/>
            <person name="Grigoriev I.V."/>
            <person name="Martin F.M."/>
            <person name="Perotto S."/>
        </authorList>
    </citation>
    <scope>NUCLEOTIDE SEQUENCE [LARGE SCALE GENOMIC DNA]</scope>
    <source>
        <strain evidence="7 8">ATCC 22711</strain>
    </source>
</reference>